<dbReference type="SUPFAM" id="SSF48179">
    <property type="entry name" value="6-phosphogluconate dehydrogenase C-terminal domain-like"/>
    <property type="match status" value="2"/>
</dbReference>
<dbReference type="AlphaFoldDB" id="A0A9W8ADB4"/>
<keyword evidence="1 3" id="KW-0560">Oxidoreductase</keyword>
<sequence>MAHSAAEKQTFQIGIIGAGEMGLLYARHFVKAGWTNVNVCDLPTKYLDLKAKLSGEGITVLPDGYAVSRISDYVIYSVEAANLDSVVAQYGRATKFGAIVGGQTSVKTPEIAAFEKHLPSDVQIVTMHSLHGPNISTAGQPLVVIRHRSTDEKFQQALEVLESLQSRVVHLSFEEHDKAPTRTYIGGLENVKINIALRIYANKWHVYAGLAILNPFAQAQVRQYVQSVGELYRLMILGKKDDFRKRILEAGAFVFGGSSASRKPILLDDRIMERFSLGAIPKQQRKPNSHLSLLAMVDCWHKMDINPFDHLICQTPPFRLWLGITEFCFRNTEILEESIEAATSDQEVHAEDLPFYSVANGWAQCILHGTFEGYRLRFEETAKFFEPRLDDAKVNSSAMIKLITRHLRSEAEP</sequence>
<accession>A0A9W8ADB4</accession>
<dbReference type="GO" id="GO:0006571">
    <property type="term" value="P:tyrosine biosynthetic process"/>
    <property type="evidence" value="ECO:0007669"/>
    <property type="project" value="InterPro"/>
</dbReference>
<gene>
    <name evidence="3" type="primary">TYR1_1</name>
    <name evidence="3" type="ORF">IWQ60_006282</name>
</gene>
<evidence type="ECO:0000256" key="1">
    <source>
        <dbReference type="ARBA" id="ARBA00023002"/>
    </source>
</evidence>
<dbReference type="InterPro" id="IPR008927">
    <property type="entry name" value="6-PGluconate_DH-like_C_sf"/>
</dbReference>
<name>A0A9W8ADB4_9FUNG</name>
<protein>
    <submittedName>
        <fullName evidence="3">Prephenate dehydrogenase (NADP(+))</fullName>
        <ecNumber evidence="3">1.3.1.13</ecNumber>
    </submittedName>
</protein>
<dbReference type="OrthoDB" id="5399569at2759"/>
<evidence type="ECO:0000313" key="3">
    <source>
        <dbReference type="EMBL" id="KAJ1922804.1"/>
    </source>
</evidence>
<dbReference type="GO" id="GO:0008977">
    <property type="term" value="F:prephenate dehydrogenase (NAD+) activity"/>
    <property type="evidence" value="ECO:0007669"/>
    <property type="project" value="InterPro"/>
</dbReference>
<reference evidence="3" key="1">
    <citation type="submission" date="2022-07" db="EMBL/GenBank/DDBJ databases">
        <title>Phylogenomic reconstructions and comparative analyses of Kickxellomycotina fungi.</title>
        <authorList>
            <person name="Reynolds N.K."/>
            <person name="Stajich J.E."/>
            <person name="Barry K."/>
            <person name="Grigoriev I.V."/>
            <person name="Crous P."/>
            <person name="Smith M.E."/>
        </authorList>
    </citation>
    <scope>NUCLEOTIDE SEQUENCE</scope>
    <source>
        <strain evidence="3">RSA 861</strain>
    </source>
</reference>
<dbReference type="PROSITE" id="PS51176">
    <property type="entry name" value="PDH_ADH"/>
    <property type="match status" value="1"/>
</dbReference>
<dbReference type="EC" id="1.3.1.13" evidence="3"/>
<dbReference type="Gene3D" id="3.40.50.720">
    <property type="entry name" value="NAD(P)-binding Rossmann-like Domain"/>
    <property type="match status" value="1"/>
</dbReference>
<dbReference type="Proteomes" id="UP001150569">
    <property type="component" value="Unassembled WGS sequence"/>
</dbReference>
<comment type="caution">
    <text evidence="3">The sequence shown here is derived from an EMBL/GenBank/DDBJ whole genome shotgun (WGS) entry which is preliminary data.</text>
</comment>
<dbReference type="InterPro" id="IPR003099">
    <property type="entry name" value="Prephen_DH"/>
</dbReference>
<dbReference type="Gene3D" id="1.10.3660.10">
    <property type="entry name" value="6-phosphogluconate dehydrogenase C-terminal like domain"/>
    <property type="match status" value="1"/>
</dbReference>
<keyword evidence="4" id="KW-1185">Reference proteome</keyword>
<dbReference type="SUPFAM" id="SSF51735">
    <property type="entry name" value="NAD(P)-binding Rossmann-fold domains"/>
    <property type="match status" value="1"/>
</dbReference>
<dbReference type="PANTHER" id="PTHR21363">
    <property type="entry name" value="PREPHENATE DEHYDROGENASE"/>
    <property type="match status" value="1"/>
</dbReference>
<organism evidence="3 4">
    <name type="scientific">Tieghemiomyces parasiticus</name>
    <dbReference type="NCBI Taxonomy" id="78921"/>
    <lineage>
        <taxon>Eukaryota</taxon>
        <taxon>Fungi</taxon>
        <taxon>Fungi incertae sedis</taxon>
        <taxon>Zoopagomycota</taxon>
        <taxon>Kickxellomycotina</taxon>
        <taxon>Dimargaritomycetes</taxon>
        <taxon>Dimargaritales</taxon>
        <taxon>Dimargaritaceae</taxon>
        <taxon>Tieghemiomyces</taxon>
    </lineage>
</organism>
<evidence type="ECO:0000259" key="2">
    <source>
        <dbReference type="PROSITE" id="PS51176"/>
    </source>
</evidence>
<feature type="domain" description="Prephenate/arogenate dehydrogenase" evidence="2">
    <location>
        <begin position="11"/>
        <end position="297"/>
    </location>
</feature>
<dbReference type="InterPro" id="IPR036291">
    <property type="entry name" value="NAD(P)-bd_dom_sf"/>
</dbReference>
<evidence type="ECO:0000313" key="4">
    <source>
        <dbReference type="Proteomes" id="UP001150569"/>
    </source>
</evidence>
<dbReference type="EMBL" id="JANBPT010000372">
    <property type="protein sequence ID" value="KAJ1922804.1"/>
    <property type="molecule type" value="Genomic_DNA"/>
</dbReference>
<dbReference type="GO" id="GO:0070403">
    <property type="term" value="F:NAD+ binding"/>
    <property type="evidence" value="ECO:0007669"/>
    <property type="project" value="TreeGrafter"/>
</dbReference>
<dbReference type="GO" id="GO:0004665">
    <property type="term" value="F:prephenate dehydrogenase (NADP+) activity"/>
    <property type="evidence" value="ECO:0007669"/>
    <property type="project" value="UniProtKB-EC"/>
</dbReference>
<proteinExistence type="predicted"/>
<dbReference type="InterPro" id="IPR050812">
    <property type="entry name" value="Preph/Arog_dehydrog"/>
</dbReference>
<dbReference type="PANTHER" id="PTHR21363:SF0">
    <property type="entry name" value="PREPHENATE DEHYDROGENASE [NADP(+)]"/>
    <property type="match status" value="1"/>
</dbReference>